<organism evidence="1 2">
    <name type="scientific">Elysia crispata</name>
    <name type="common">lettuce slug</name>
    <dbReference type="NCBI Taxonomy" id="231223"/>
    <lineage>
        <taxon>Eukaryota</taxon>
        <taxon>Metazoa</taxon>
        <taxon>Spiralia</taxon>
        <taxon>Lophotrochozoa</taxon>
        <taxon>Mollusca</taxon>
        <taxon>Gastropoda</taxon>
        <taxon>Heterobranchia</taxon>
        <taxon>Euthyneura</taxon>
        <taxon>Panpulmonata</taxon>
        <taxon>Sacoglossa</taxon>
        <taxon>Placobranchoidea</taxon>
        <taxon>Plakobranchidae</taxon>
        <taxon>Elysia</taxon>
    </lineage>
</organism>
<dbReference type="EMBL" id="JAWDGP010002624">
    <property type="protein sequence ID" value="KAK3781360.1"/>
    <property type="molecule type" value="Genomic_DNA"/>
</dbReference>
<sequence length="93" mass="10366">MMINRQTCRLEDEQGDKPSYKQCVLVRVLIERYVIEDSNRQGRESMSSPAGLVANENTDFPGAPSALLSEAICNWRRKSDHLVCTALLSGPPT</sequence>
<name>A0AAE1A5B5_9GAST</name>
<accession>A0AAE1A5B5</accession>
<dbReference type="AlphaFoldDB" id="A0AAE1A5B5"/>
<evidence type="ECO:0000313" key="2">
    <source>
        <dbReference type="Proteomes" id="UP001283361"/>
    </source>
</evidence>
<comment type="caution">
    <text evidence="1">The sequence shown here is derived from an EMBL/GenBank/DDBJ whole genome shotgun (WGS) entry which is preliminary data.</text>
</comment>
<dbReference type="Proteomes" id="UP001283361">
    <property type="component" value="Unassembled WGS sequence"/>
</dbReference>
<evidence type="ECO:0000313" key="1">
    <source>
        <dbReference type="EMBL" id="KAK3781360.1"/>
    </source>
</evidence>
<keyword evidence="2" id="KW-1185">Reference proteome</keyword>
<protein>
    <submittedName>
        <fullName evidence="1">Uncharacterized protein</fullName>
    </submittedName>
</protein>
<reference evidence="1" key="1">
    <citation type="journal article" date="2023" name="G3 (Bethesda)">
        <title>A reference genome for the long-term kleptoplast-retaining sea slug Elysia crispata morphotype clarki.</title>
        <authorList>
            <person name="Eastman K.E."/>
            <person name="Pendleton A.L."/>
            <person name="Shaikh M.A."/>
            <person name="Suttiyut T."/>
            <person name="Ogas R."/>
            <person name="Tomko P."/>
            <person name="Gavelis G."/>
            <person name="Widhalm J.R."/>
            <person name="Wisecaver J.H."/>
        </authorList>
    </citation>
    <scope>NUCLEOTIDE SEQUENCE</scope>
    <source>
        <strain evidence="1">ECLA1</strain>
    </source>
</reference>
<gene>
    <name evidence="1" type="ORF">RRG08_018986</name>
</gene>
<proteinExistence type="predicted"/>